<reference evidence="1 2" key="1">
    <citation type="submission" date="2014-04" db="EMBL/GenBank/DDBJ databases">
        <authorList>
            <consortium name="DOE Joint Genome Institute"/>
            <person name="Kuo A."/>
            <person name="Tarkka M."/>
            <person name="Buscot F."/>
            <person name="Kohler A."/>
            <person name="Nagy L.G."/>
            <person name="Floudas D."/>
            <person name="Copeland A."/>
            <person name="Barry K.W."/>
            <person name="Cichocki N."/>
            <person name="Veneault-Fourrey C."/>
            <person name="LaButti K."/>
            <person name="Lindquist E.A."/>
            <person name="Lipzen A."/>
            <person name="Lundell T."/>
            <person name="Morin E."/>
            <person name="Murat C."/>
            <person name="Sun H."/>
            <person name="Tunlid A."/>
            <person name="Henrissat B."/>
            <person name="Grigoriev I.V."/>
            <person name="Hibbett D.S."/>
            <person name="Martin F."/>
            <person name="Nordberg H.P."/>
            <person name="Cantor M.N."/>
            <person name="Hua S.X."/>
        </authorList>
    </citation>
    <scope>NUCLEOTIDE SEQUENCE [LARGE SCALE GENOMIC DNA]</scope>
    <source>
        <strain evidence="1 2">F 1598</strain>
    </source>
</reference>
<proteinExistence type="predicted"/>
<keyword evidence="2" id="KW-1185">Reference proteome</keyword>
<sequence length="122" mass="13955">MHEISLLSCRRATASWQLITTTFLGHLLLHFNRILDARDGCTNISPPPMADSWHLIIQSSLPLQCPSISAVRCMPIEGVFINENELVRAIFESHAIYISHPFVLVSLQRSLCYLYRSEMITW</sequence>
<dbReference type="HOGENOM" id="CLU_2027605_0_0_1"/>
<evidence type="ECO:0000313" key="2">
    <source>
        <dbReference type="Proteomes" id="UP000054166"/>
    </source>
</evidence>
<gene>
    <name evidence="1" type="ORF">PILCRDRAFT_331213</name>
</gene>
<evidence type="ECO:0000313" key="1">
    <source>
        <dbReference type="EMBL" id="KIM86012.1"/>
    </source>
</evidence>
<accession>A0A0C3C8H4</accession>
<organism evidence="1 2">
    <name type="scientific">Piloderma croceum (strain F 1598)</name>
    <dbReference type="NCBI Taxonomy" id="765440"/>
    <lineage>
        <taxon>Eukaryota</taxon>
        <taxon>Fungi</taxon>
        <taxon>Dikarya</taxon>
        <taxon>Basidiomycota</taxon>
        <taxon>Agaricomycotina</taxon>
        <taxon>Agaricomycetes</taxon>
        <taxon>Agaricomycetidae</taxon>
        <taxon>Atheliales</taxon>
        <taxon>Atheliaceae</taxon>
        <taxon>Piloderma</taxon>
    </lineage>
</organism>
<dbReference type="InParanoid" id="A0A0C3C8H4"/>
<reference evidence="2" key="2">
    <citation type="submission" date="2015-01" db="EMBL/GenBank/DDBJ databases">
        <title>Evolutionary Origins and Diversification of the Mycorrhizal Mutualists.</title>
        <authorList>
            <consortium name="DOE Joint Genome Institute"/>
            <consortium name="Mycorrhizal Genomics Consortium"/>
            <person name="Kohler A."/>
            <person name="Kuo A."/>
            <person name="Nagy L.G."/>
            <person name="Floudas D."/>
            <person name="Copeland A."/>
            <person name="Barry K.W."/>
            <person name="Cichocki N."/>
            <person name="Veneault-Fourrey C."/>
            <person name="LaButti K."/>
            <person name="Lindquist E.A."/>
            <person name="Lipzen A."/>
            <person name="Lundell T."/>
            <person name="Morin E."/>
            <person name="Murat C."/>
            <person name="Riley R."/>
            <person name="Ohm R."/>
            <person name="Sun H."/>
            <person name="Tunlid A."/>
            <person name="Henrissat B."/>
            <person name="Grigoriev I.V."/>
            <person name="Hibbett D.S."/>
            <person name="Martin F."/>
        </authorList>
    </citation>
    <scope>NUCLEOTIDE SEQUENCE [LARGE SCALE GENOMIC DNA]</scope>
    <source>
        <strain evidence="2">F 1598</strain>
    </source>
</reference>
<dbReference type="Proteomes" id="UP000054166">
    <property type="component" value="Unassembled WGS sequence"/>
</dbReference>
<protein>
    <submittedName>
        <fullName evidence="1">Uncharacterized protein</fullName>
    </submittedName>
</protein>
<dbReference type="EMBL" id="KN832983">
    <property type="protein sequence ID" value="KIM86012.1"/>
    <property type="molecule type" value="Genomic_DNA"/>
</dbReference>
<dbReference type="AlphaFoldDB" id="A0A0C3C8H4"/>
<name>A0A0C3C8H4_PILCF</name>